<name>A0ACC0WK52_9STRA</name>
<dbReference type="EMBL" id="CM047591">
    <property type="protein sequence ID" value="KAI9918463.1"/>
    <property type="molecule type" value="Genomic_DNA"/>
</dbReference>
<gene>
    <name evidence="1" type="ORF">PsorP6_011785</name>
</gene>
<comment type="caution">
    <text evidence="1">The sequence shown here is derived from an EMBL/GenBank/DDBJ whole genome shotgun (WGS) entry which is preliminary data.</text>
</comment>
<keyword evidence="2" id="KW-1185">Reference proteome</keyword>
<reference evidence="1 2" key="1">
    <citation type="journal article" date="2022" name="bioRxiv">
        <title>The genome of the oomycete Peronosclerospora sorghi, a cosmopolitan pathogen of maize and sorghum, is inflated with dispersed pseudogenes.</title>
        <authorList>
            <person name="Fletcher K."/>
            <person name="Martin F."/>
            <person name="Isakeit T."/>
            <person name="Cavanaugh K."/>
            <person name="Magill C."/>
            <person name="Michelmore R."/>
        </authorList>
    </citation>
    <scope>NUCLEOTIDE SEQUENCE [LARGE SCALE GENOMIC DNA]</scope>
    <source>
        <strain evidence="1">P6</strain>
    </source>
</reference>
<dbReference type="Proteomes" id="UP001163321">
    <property type="component" value="Chromosome 12"/>
</dbReference>
<accession>A0ACC0WK52</accession>
<protein>
    <submittedName>
        <fullName evidence="1">Uncharacterized protein</fullName>
    </submittedName>
</protein>
<evidence type="ECO:0000313" key="1">
    <source>
        <dbReference type="EMBL" id="KAI9918463.1"/>
    </source>
</evidence>
<proteinExistence type="predicted"/>
<evidence type="ECO:0000313" key="2">
    <source>
        <dbReference type="Proteomes" id="UP001163321"/>
    </source>
</evidence>
<sequence>MFDKISNANDAPLKDVKTPLNLADFVNVTELPDYDAFYQVVKDAISTGATRAAKVEDFAVDTELAKCLK</sequence>
<organism evidence="1 2">
    <name type="scientific">Peronosclerospora sorghi</name>
    <dbReference type="NCBI Taxonomy" id="230839"/>
    <lineage>
        <taxon>Eukaryota</taxon>
        <taxon>Sar</taxon>
        <taxon>Stramenopiles</taxon>
        <taxon>Oomycota</taxon>
        <taxon>Peronosporomycetes</taxon>
        <taxon>Peronosporales</taxon>
        <taxon>Peronosporaceae</taxon>
        <taxon>Peronosclerospora</taxon>
    </lineage>
</organism>